<dbReference type="RefSeq" id="WP_214717868.1">
    <property type="nucleotide sequence ID" value="NZ_CP183077.1"/>
</dbReference>
<proteinExistence type="predicted"/>
<evidence type="ECO:0000313" key="2">
    <source>
        <dbReference type="Proteomes" id="UP001230807"/>
    </source>
</evidence>
<dbReference type="EMBL" id="JASWER010000003">
    <property type="protein sequence ID" value="MDL5376580.1"/>
    <property type="molecule type" value="Genomic_DNA"/>
</dbReference>
<name>A0ABT7MN07_9BACL</name>
<protein>
    <submittedName>
        <fullName evidence="1">Uncharacterized protein</fullName>
    </submittedName>
</protein>
<organism evidence="1 2">
    <name type="scientific">Exiguobacterium mexicanum</name>
    <dbReference type="NCBI Taxonomy" id="340146"/>
    <lineage>
        <taxon>Bacteria</taxon>
        <taxon>Bacillati</taxon>
        <taxon>Bacillota</taxon>
        <taxon>Bacilli</taxon>
        <taxon>Bacillales</taxon>
        <taxon>Bacillales Family XII. Incertae Sedis</taxon>
        <taxon>Exiguobacterium</taxon>
    </lineage>
</organism>
<comment type="caution">
    <text evidence="1">The sequence shown here is derived from an EMBL/GenBank/DDBJ whole genome shotgun (WGS) entry which is preliminary data.</text>
</comment>
<dbReference type="Proteomes" id="UP001230807">
    <property type="component" value="Unassembled WGS sequence"/>
</dbReference>
<sequence length="248" mass="27712">MFKRPIHNILTGLGMLGVLLAGLWLSYEVLGSDKAKQRAITAAEAYVATTYPALTLDVSDTQYMFPYGSSYAVTFTSPTSVDTTFAVLVTKSGDVIHDEYEDVISGEQTYQRLNDAYFELTDRLFTSGRFPFAVTYGHGHIPQEDDQTSPPGVRLADLQLDETLDVSRYAAEYGHIHLDLPDGPFSPEAMADSLTATKRFFDTEDVPFHSISLSLLDYETVYFVRSILYEEISSPRLAEIIRDRTSTD</sequence>
<reference evidence="1 2" key="1">
    <citation type="submission" date="2023-06" db="EMBL/GenBank/DDBJ databases">
        <title>Influencing factors and mechanism of Cr(VI) reduction by facultative anaerobic Exiguobacterium sp. PY14.</title>
        <authorList>
            <person name="Zou L."/>
        </authorList>
    </citation>
    <scope>NUCLEOTIDE SEQUENCE [LARGE SCALE GENOMIC DNA]</scope>
    <source>
        <strain evidence="1 2">PY14</strain>
    </source>
</reference>
<gene>
    <name evidence="1" type="ORF">QR695_06115</name>
</gene>
<evidence type="ECO:0000313" key="1">
    <source>
        <dbReference type="EMBL" id="MDL5376580.1"/>
    </source>
</evidence>
<accession>A0ABT7MN07</accession>
<keyword evidence="2" id="KW-1185">Reference proteome</keyword>